<dbReference type="RefSeq" id="WP_258818181.1">
    <property type="nucleotide sequence ID" value="NZ_JANUGW010000014.1"/>
</dbReference>
<reference evidence="1 2" key="1">
    <citation type="submission" date="2022-08" db="EMBL/GenBank/DDBJ databases">
        <title>Reclassification of Massilia species as members of the genera Telluria, Duganella, Pseudoduganella, Mokoshia gen. nov. and Zemynaea gen. nov. using orthogonal and non-orthogonal genome-based approaches.</title>
        <authorList>
            <person name="Bowman J.P."/>
        </authorList>
    </citation>
    <scope>NUCLEOTIDE SEQUENCE [LARGE SCALE GENOMIC DNA]</scope>
    <source>
        <strain evidence="1 2">JCM 31316</strain>
    </source>
</reference>
<name>A0ABT1ZUI1_9BURK</name>
<accession>A0ABT1ZUI1</accession>
<dbReference type="EMBL" id="JANUGW010000014">
    <property type="protein sequence ID" value="MCS0583597.1"/>
    <property type="molecule type" value="Genomic_DNA"/>
</dbReference>
<sequence length="123" mass="12587">MRKLSLIEINLVSGGTDQVVVNGKRQSIDAHNGFTLSSISSLPLTGGAAVRIAGEGMGCAVAVNSVKKKPTLTNAATAATACSNAFTDTLESVDWNGWGTAIGNMQSAQSNALSHAAQKQNGR</sequence>
<organism evidence="1 2">
    <name type="scientific">Massilia pinisoli</name>
    <dbReference type="NCBI Taxonomy" id="1772194"/>
    <lineage>
        <taxon>Bacteria</taxon>
        <taxon>Pseudomonadati</taxon>
        <taxon>Pseudomonadota</taxon>
        <taxon>Betaproteobacteria</taxon>
        <taxon>Burkholderiales</taxon>
        <taxon>Oxalobacteraceae</taxon>
        <taxon>Telluria group</taxon>
        <taxon>Massilia</taxon>
    </lineage>
</organism>
<protein>
    <submittedName>
        <fullName evidence="1">Uncharacterized protein</fullName>
    </submittedName>
</protein>
<proteinExistence type="predicted"/>
<gene>
    <name evidence="1" type="ORF">NX784_18555</name>
</gene>
<keyword evidence="2" id="KW-1185">Reference proteome</keyword>
<evidence type="ECO:0000313" key="2">
    <source>
        <dbReference type="Proteomes" id="UP001204151"/>
    </source>
</evidence>
<comment type="caution">
    <text evidence="1">The sequence shown here is derived from an EMBL/GenBank/DDBJ whole genome shotgun (WGS) entry which is preliminary data.</text>
</comment>
<dbReference type="Proteomes" id="UP001204151">
    <property type="component" value="Unassembled WGS sequence"/>
</dbReference>
<evidence type="ECO:0000313" key="1">
    <source>
        <dbReference type="EMBL" id="MCS0583597.1"/>
    </source>
</evidence>